<dbReference type="STRING" id="526221.C9SDT2"/>
<feature type="region of interest" description="Disordered" evidence="1">
    <location>
        <begin position="76"/>
        <end position="109"/>
    </location>
</feature>
<dbReference type="AlphaFoldDB" id="C9SDT2"/>
<dbReference type="OrthoDB" id="407198at2759"/>
<proteinExistence type="predicted"/>
<dbReference type="InterPro" id="IPR036397">
    <property type="entry name" value="RNaseH_sf"/>
</dbReference>
<dbReference type="eggNOG" id="ENOG502RKPX">
    <property type="taxonomic scope" value="Eukaryota"/>
</dbReference>
<dbReference type="KEGG" id="val:VDBG_03311"/>
<name>C9SDT2_VERA1</name>
<feature type="compositionally biased region" description="Polar residues" evidence="1">
    <location>
        <begin position="87"/>
        <end position="103"/>
    </location>
</feature>
<accession>C9SDT2</accession>
<reference evidence="3" key="1">
    <citation type="journal article" date="2011" name="PLoS Pathog.">
        <title>Comparative genomics yields insights into niche adaptation of plant vascular wilt pathogens.</title>
        <authorList>
            <person name="Klosterman S.J."/>
            <person name="Subbarao K.V."/>
            <person name="Kang S."/>
            <person name="Veronese P."/>
            <person name="Gold S.E."/>
            <person name="Thomma B.P.H.J."/>
            <person name="Chen Z."/>
            <person name="Henrissat B."/>
            <person name="Lee Y.-H."/>
            <person name="Park J."/>
            <person name="Garcia-Pedrajas M.D."/>
            <person name="Barbara D.J."/>
            <person name="Anchieta A."/>
            <person name="de Jonge R."/>
            <person name="Santhanam P."/>
            <person name="Maruthachalam K."/>
            <person name="Atallah Z."/>
            <person name="Amyotte S.G."/>
            <person name="Paz Z."/>
            <person name="Inderbitzin P."/>
            <person name="Hayes R.J."/>
            <person name="Heiman D.I."/>
            <person name="Young S."/>
            <person name="Zeng Q."/>
            <person name="Engels R."/>
            <person name="Galagan J."/>
            <person name="Cuomo C.A."/>
            <person name="Dobinson K.F."/>
            <person name="Ma L.-J."/>
        </authorList>
    </citation>
    <scope>NUCLEOTIDE SEQUENCE [LARGE SCALE GENOMIC DNA]</scope>
    <source>
        <strain evidence="3">VaMs.102 / ATCC MYA-4576 / FGSC 10136</strain>
    </source>
</reference>
<evidence type="ECO:0000256" key="1">
    <source>
        <dbReference type="SAM" id="MobiDB-lite"/>
    </source>
</evidence>
<evidence type="ECO:0000313" key="2">
    <source>
        <dbReference type="EMBL" id="EEY17202.1"/>
    </source>
</evidence>
<dbReference type="HOGENOM" id="CLU_2185969_0_0_1"/>
<dbReference type="Proteomes" id="UP000008698">
    <property type="component" value="Unassembled WGS sequence"/>
</dbReference>
<dbReference type="GO" id="GO:0003676">
    <property type="term" value="F:nucleic acid binding"/>
    <property type="evidence" value="ECO:0007669"/>
    <property type="project" value="InterPro"/>
</dbReference>
<dbReference type="RefSeq" id="XP_003007172.1">
    <property type="nucleotide sequence ID" value="XM_003007126.1"/>
</dbReference>
<evidence type="ECO:0000313" key="3">
    <source>
        <dbReference type="Proteomes" id="UP000008698"/>
    </source>
</evidence>
<keyword evidence="3" id="KW-1185">Reference proteome</keyword>
<dbReference type="GeneID" id="9533742"/>
<gene>
    <name evidence="2" type="ORF">VDBG_03311</name>
</gene>
<sequence length="109" mass="12382">MLTTDIKKWRYDSEEQVYNNRKGGSIRNSSGMFQLAREIELLNEKGVEIQWHHTKQESNHEAVQLAQDAVDRARLLMRQPARRPAGRTNQRASNLSAGLTSSGPEDGTF</sequence>
<dbReference type="EMBL" id="DS985216">
    <property type="protein sequence ID" value="EEY17202.1"/>
    <property type="molecule type" value="Genomic_DNA"/>
</dbReference>
<protein>
    <submittedName>
        <fullName evidence="2">Predicted protein</fullName>
    </submittedName>
</protein>
<dbReference type="Gene3D" id="3.30.420.10">
    <property type="entry name" value="Ribonuclease H-like superfamily/Ribonuclease H"/>
    <property type="match status" value="1"/>
</dbReference>
<organism evidence="3">
    <name type="scientific">Verticillium alfalfae (strain VaMs.102 / ATCC MYA-4576 / FGSC 10136)</name>
    <name type="common">Verticillium wilt of alfalfa</name>
    <name type="synonym">Verticillium albo-atrum</name>
    <dbReference type="NCBI Taxonomy" id="526221"/>
    <lineage>
        <taxon>Eukaryota</taxon>
        <taxon>Fungi</taxon>
        <taxon>Dikarya</taxon>
        <taxon>Ascomycota</taxon>
        <taxon>Pezizomycotina</taxon>
        <taxon>Sordariomycetes</taxon>
        <taxon>Hypocreomycetidae</taxon>
        <taxon>Glomerellales</taxon>
        <taxon>Plectosphaerellaceae</taxon>
        <taxon>Verticillium</taxon>
    </lineage>
</organism>